<dbReference type="AlphaFoldDB" id="A0A964RST1"/>
<comment type="caution">
    <text evidence="1">The sequence shown here is derived from an EMBL/GenBank/DDBJ whole genome shotgun (WGS) entry which is preliminary data.</text>
</comment>
<evidence type="ECO:0000313" key="2">
    <source>
        <dbReference type="Proteomes" id="UP000656077"/>
    </source>
</evidence>
<organism evidence="1 2">
    <name type="scientific">Clostridium chromiireducens</name>
    <dbReference type="NCBI Taxonomy" id="225345"/>
    <lineage>
        <taxon>Bacteria</taxon>
        <taxon>Bacillati</taxon>
        <taxon>Bacillota</taxon>
        <taxon>Clostridia</taxon>
        <taxon>Eubacteriales</taxon>
        <taxon>Clostridiaceae</taxon>
        <taxon>Clostridium</taxon>
    </lineage>
</organism>
<dbReference type="EMBL" id="WSRQ01000094">
    <property type="protein sequence ID" value="MVX67125.1"/>
    <property type="molecule type" value="Genomic_DNA"/>
</dbReference>
<dbReference type="RefSeq" id="WP_160361569.1">
    <property type="nucleotide sequence ID" value="NZ_WSRQ01000094.1"/>
</dbReference>
<gene>
    <name evidence="1" type="ORF">GKZ28_26095</name>
</gene>
<protein>
    <submittedName>
        <fullName evidence="1">Uncharacterized protein</fullName>
    </submittedName>
</protein>
<name>A0A964RST1_9CLOT</name>
<sequence>MVNVNNMDIEQLVKFINIELSKNKNLSVNKFCELNDIKKSTLKSRMSRADYSYNIDLRKYVKNNTTSNTTEVLQEVSAPKEDTQNKVILLNDIETGKLNLLLNNIDSILELVEKKNNTSSITINSDKTKVTSLRINEELYDMIKDKSAKSNISISDIVNRALMDYLNNYI</sequence>
<evidence type="ECO:0000313" key="1">
    <source>
        <dbReference type="EMBL" id="MVX67125.1"/>
    </source>
</evidence>
<dbReference type="Proteomes" id="UP000656077">
    <property type="component" value="Unassembled WGS sequence"/>
</dbReference>
<accession>A0A964RST1</accession>
<proteinExistence type="predicted"/>
<reference evidence="1" key="1">
    <citation type="submission" date="2019-12" db="EMBL/GenBank/DDBJ databases">
        <title>Microbes associate with the intestines of laboratory mice.</title>
        <authorList>
            <person name="Navarre W."/>
            <person name="Wong E."/>
        </authorList>
    </citation>
    <scope>NUCLEOTIDE SEQUENCE</scope>
    <source>
        <strain evidence="1">NM79_F5</strain>
    </source>
</reference>